<dbReference type="Proteomes" id="UP000306102">
    <property type="component" value="Unassembled WGS sequence"/>
</dbReference>
<proteinExistence type="predicted"/>
<keyword evidence="2" id="KW-1185">Reference proteome</keyword>
<accession>A0A4S4EQK6</accession>
<protein>
    <submittedName>
        <fullName evidence="1">Uncharacterized protein</fullName>
    </submittedName>
</protein>
<gene>
    <name evidence="1" type="ORF">TEA_029958</name>
</gene>
<evidence type="ECO:0000313" key="2">
    <source>
        <dbReference type="Proteomes" id="UP000306102"/>
    </source>
</evidence>
<name>A0A4S4EQK6_CAMSN</name>
<sequence>MDFQEMSSMENNPLPPIPGRVVIAYDATKNRNEGELKRTVDSIRSRGDILHGGDTLTLLGVLHKVPHPTYKSVALAELIGICYILNASNGLSDATFIIWLNKYDRLWKPNTKSMGPMFVKKPLWSKEKCPW</sequence>
<evidence type="ECO:0000313" key="1">
    <source>
        <dbReference type="EMBL" id="THG18634.1"/>
    </source>
</evidence>
<reference evidence="1 2" key="1">
    <citation type="journal article" date="2018" name="Proc. Natl. Acad. Sci. U.S.A.">
        <title>Draft genome sequence of Camellia sinensis var. sinensis provides insights into the evolution of the tea genome and tea quality.</title>
        <authorList>
            <person name="Wei C."/>
            <person name="Yang H."/>
            <person name="Wang S."/>
            <person name="Zhao J."/>
            <person name="Liu C."/>
            <person name="Gao L."/>
            <person name="Xia E."/>
            <person name="Lu Y."/>
            <person name="Tai Y."/>
            <person name="She G."/>
            <person name="Sun J."/>
            <person name="Cao H."/>
            <person name="Tong W."/>
            <person name="Gao Q."/>
            <person name="Li Y."/>
            <person name="Deng W."/>
            <person name="Jiang X."/>
            <person name="Wang W."/>
            <person name="Chen Q."/>
            <person name="Zhang S."/>
            <person name="Li H."/>
            <person name="Wu J."/>
            <person name="Wang P."/>
            <person name="Li P."/>
            <person name="Shi C."/>
            <person name="Zheng F."/>
            <person name="Jian J."/>
            <person name="Huang B."/>
            <person name="Shan D."/>
            <person name="Shi M."/>
            <person name="Fang C."/>
            <person name="Yue Y."/>
            <person name="Li F."/>
            <person name="Li D."/>
            <person name="Wei S."/>
            <person name="Han B."/>
            <person name="Jiang C."/>
            <person name="Yin Y."/>
            <person name="Xia T."/>
            <person name="Zhang Z."/>
            <person name="Bennetzen J.L."/>
            <person name="Zhao S."/>
            <person name="Wan X."/>
        </authorList>
    </citation>
    <scope>NUCLEOTIDE SEQUENCE [LARGE SCALE GENOMIC DNA]</scope>
    <source>
        <strain evidence="2">cv. Shuchazao</strain>
        <tissue evidence="1">Leaf</tissue>
    </source>
</reference>
<dbReference type="EMBL" id="SDRB02002943">
    <property type="protein sequence ID" value="THG18634.1"/>
    <property type="molecule type" value="Genomic_DNA"/>
</dbReference>
<organism evidence="1 2">
    <name type="scientific">Camellia sinensis var. sinensis</name>
    <name type="common">China tea</name>
    <dbReference type="NCBI Taxonomy" id="542762"/>
    <lineage>
        <taxon>Eukaryota</taxon>
        <taxon>Viridiplantae</taxon>
        <taxon>Streptophyta</taxon>
        <taxon>Embryophyta</taxon>
        <taxon>Tracheophyta</taxon>
        <taxon>Spermatophyta</taxon>
        <taxon>Magnoliopsida</taxon>
        <taxon>eudicotyledons</taxon>
        <taxon>Gunneridae</taxon>
        <taxon>Pentapetalae</taxon>
        <taxon>asterids</taxon>
        <taxon>Ericales</taxon>
        <taxon>Theaceae</taxon>
        <taxon>Camellia</taxon>
    </lineage>
</organism>
<comment type="caution">
    <text evidence="1">The sequence shown here is derived from an EMBL/GenBank/DDBJ whole genome shotgun (WGS) entry which is preliminary data.</text>
</comment>
<dbReference type="AlphaFoldDB" id="A0A4S4EQK6"/>